<accession>A0ABS5J5K3</accession>
<dbReference type="EMBL" id="JAGTXB010000014">
    <property type="protein sequence ID" value="MBS0030481.1"/>
    <property type="molecule type" value="Genomic_DNA"/>
</dbReference>
<dbReference type="PIRSF" id="PIRSF018266">
    <property type="entry name" value="FecR"/>
    <property type="match status" value="1"/>
</dbReference>
<keyword evidence="4" id="KW-1185">Reference proteome</keyword>
<dbReference type="Gene3D" id="2.60.120.1440">
    <property type="match status" value="1"/>
</dbReference>
<sequence length="386" mass="42838">MTVSRFRYLFNRHYSGQSTPEEQQEFMFLVEKAEHDEELKQLLDDLLQAADDNNSAMPDDTAANMLQQIMNTPSENTPDTPVKIMPVWKRVAIAACALTAVAVAGYKLYIKSSVRDIPVASSHPAPPKNERARLVLGDNSVIDLEQSDTTMNVQNGVSVNRQGNLISYNSNTTTPTINTIYTNKGGTYQVVLPDGTKAWLNAASSIRFPTAFKDSTREVTIQGEVYFEIAMQPNQPFIVKTNTNMKIAVLGTHFNVMAYEEENNICTSLLEGAVNIISGTSVRRMQPGQQALVNREHNGISISNADVSAAIAWKDGRFEFNGNIKTIMRELARWYDVQVAYEGEITGKSFAGSFSREDSLSDILHQLELTGSIHFRITDKTITVSP</sequence>
<evidence type="ECO:0000259" key="2">
    <source>
        <dbReference type="Pfam" id="PF16344"/>
    </source>
</evidence>
<name>A0ABS5J5K3_9BACT</name>
<dbReference type="InterPro" id="IPR006860">
    <property type="entry name" value="FecR"/>
</dbReference>
<dbReference type="Proteomes" id="UP000676386">
    <property type="component" value="Unassembled WGS sequence"/>
</dbReference>
<evidence type="ECO:0000259" key="1">
    <source>
        <dbReference type="Pfam" id="PF04773"/>
    </source>
</evidence>
<feature type="domain" description="FecR protein" evidence="1">
    <location>
        <begin position="179"/>
        <end position="275"/>
    </location>
</feature>
<dbReference type="Pfam" id="PF16344">
    <property type="entry name" value="FecR_C"/>
    <property type="match status" value="1"/>
</dbReference>
<comment type="caution">
    <text evidence="3">The sequence shown here is derived from an EMBL/GenBank/DDBJ whole genome shotgun (WGS) entry which is preliminary data.</text>
</comment>
<dbReference type="Gene3D" id="3.55.50.30">
    <property type="match status" value="1"/>
</dbReference>
<gene>
    <name evidence="3" type="ORF">KE626_24350</name>
</gene>
<dbReference type="PANTHER" id="PTHR30273">
    <property type="entry name" value="PERIPLASMIC SIGNAL SENSOR AND SIGMA FACTOR ACTIVATOR FECR-RELATED"/>
    <property type="match status" value="1"/>
</dbReference>
<organism evidence="3 4">
    <name type="scientific">Chitinophaga hostae</name>
    <dbReference type="NCBI Taxonomy" id="2831022"/>
    <lineage>
        <taxon>Bacteria</taxon>
        <taxon>Pseudomonadati</taxon>
        <taxon>Bacteroidota</taxon>
        <taxon>Chitinophagia</taxon>
        <taxon>Chitinophagales</taxon>
        <taxon>Chitinophagaceae</taxon>
        <taxon>Chitinophaga</taxon>
    </lineage>
</organism>
<reference evidence="3 4" key="1">
    <citation type="submission" date="2021-04" db="EMBL/GenBank/DDBJ databases">
        <title>Chitinophaga sp. nov., isolated from the rhizosphere soil.</title>
        <authorList>
            <person name="He S."/>
        </authorList>
    </citation>
    <scope>NUCLEOTIDE SEQUENCE [LARGE SCALE GENOMIC DNA]</scope>
    <source>
        <strain evidence="3 4">2R12</strain>
    </source>
</reference>
<dbReference type="RefSeq" id="WP_211975615.1">
    <property type="nucleotide sequence ID" value="NZ_CBFHAM010000077.1"/>
</dbReference>
<dbReference type="Pfam" id="PF04773">
    <property type="entry name" value="FecR"/>
    <property type="match status" value="1"/>
</dbReference>
<evidence type="ECO:0000313" key="4">
    <source>
        <dbReference type="Proteomes" id="UP000676386"/>
    </source>
</evidence>
<feature type="domain" description="Protein FecR C-terminal" evidence="2">
    <location>
        <begin position="323"/>
        <end position="384"/>
    </location>
</feature>
<protein>
    <submittedName>
        <fullName evidence="3">FecR domain-containing protein</fullName>
    </submittedName>
</protein>
<dbReference type="InterPro" id="IPR012373">
    <property type="entry name" value="Ferrdict_sens_TM"/>
</dbReference>
<dbReference type="InterPro" id="IPR032508">
    <property type="entry name" value="FecR_C"/>
</dbReference>
<proteinExistence type="predicted"/>
<evidence type="ECO:0000313" key="3">
    <source>
        <dbReference type="EMBL" id="MBS0030481.1"/>
    </source>
</evidence>
<dbReference type="PANTHER" id="PTHR30273:SF2">
    <property type="entry name" value="PROTEIN FECR"/>
    <property type="match status" value="1"/>
</dbReference>